<dbReference type="GO" id="GO:0005634">
    <property type="term" value="C:nucleus"/>
    <property type="evidence" value="ECO:0007669"/>
    <property type="project" value="TreeGrafter"/>
</dbReference>
<dbReference type="Gene3D" id="3.30.420.10">
    <property type="entry name" value="Ribonuclease H-like superfamily/Ribonuclease H"/>
    <property type="match status" value="2"/>
</dbReference>
<dbReference type="GO" id="GO:0003676">
    <property type="term" value="F:nucleic acid binding"/>
    <property type="evidence" value="ECO:0007669"/>
    <property type="project" value="InterPro"/>
</dbReference>
<keyword evidence="1" id="KW-0540">Nuclease</keyword>
<reference evidence="4" key="1">
    <citation type="submission" date="2022-04" db="EMBL/GenBank/DDBJ databases">
        <title>A functionally conserved STORR gene fusion in Papaver species that diverged 16.8 million years ago.</title>
        <authorList>
            <person name="Catania T."/>
        </authorList>
    </citation>
    <scope>NUCLEOTIDE SEQUENCE</scope>
    <source>
        <strain evidence="4">S-188037</strain>
    </source>
</reference>
<accession>A0AAD4SXZ4</accession>
<evidence type="ECO:0000313" key="5">
    <source>
        <dbReference type="Proteomes" id="UP001202328"/>
    </source>
</evidence>
<evidence type="ECO:0000313" key="4">
    <source>
        <dbReference type="EMBL" id="KAI3928603.1"/>
    </source>
</evidence>
<sequence>MFTYSPIHYSEEEEEKEEEESIHTSERRVYGLNRRTRIFDVSFFGKSITTTVTFERREIRRWIYSNLYYNRRNRYNLVVGLGVQWLPFSSDDPAETLQICIGTRCLIIQLSHTRYLPKFLQRFLDNEKITFVGIWIIRSFHYHNIDYLLGNESSSGSMENLIRDYLGFKGVRKDEIVGRSNWNAKNLSVDQVQYATVDAHASF</sequence>
<keyword evidence="5" id="KW-1185">Reference proteome</keyword>
<keyword evidence="2" id="KW-0378">Hydrolase</keyword>
<dbReference type="PANTHER" id="PTHR13620">
    <property type="entry name" value="3-5 EXONUCLEASE"/>
    <property type="match status" value="1"/>
</dbReference>
<dbReference type="InterPro" id="IPR051132">
    <property type="entry name" value="3-5_Exonuclease_domain"/>
</dbReference>
<dbReference type="AlphaFoldDB" id="A0AAD4SXZ4"/>
<evidence type="ECO:0000256" key="3">
    <source>
        <dbReference type="SAM" id="MobiDB-lite"/>
    </source>
</evidence>
<evidence type="ECO:0000256" key="1">
    <source>
        <dbReference type="ARBA" id="ARBA00022722"/>
    </source>
</evidence>
<organism evidence="4 5">
    <name type="scientific">Papaver atlanticum</name>
    <dbReference type="NCBI Taxonomy" id="357466"/>
    <lineage>
        <taxon>Eukaryota</taxon>
        <taxon>Viridiplantae</taxon>
        <taxon>Streptophyta</taxon>
        <taxon>Embryophyta</taxon>
        <taxon>Tracheophyta</taxon>
        <taxon>Spermatophyta</taxon>
        <taxon>Magnoliopsida</taxon>
        <taxon>Ranunculales</taxon>
        <taxon>Papaveraceae</taxon>
        <taxon>Papaveroideae</taxon>
        <taxon>Papaver</taxon>
    </lineage>
</organism>
<dbReference type="SUPFAM" id="SSF53098">
    <property type="entry name" value="Ribonuclease H-like"/>
    <property type="match status" value="1"/>
</dbReference>
<protein>
    <recommendedName>
        <fullName evidence="6">3'-5' exonuclease domain-containing protein</fullName>
    </recommendedName>
</protein>
<dbReference type="GO" id="GO:0005737">
    <property type="term" value="C:cytoplasm"/>
    <property type="evidence" value="ECO:0007669"/>
    <property type="project" value="TreeGrafter"/>
</dbReference>
<evidence type="ECO:0000256" key="2">
    <source>
        <dbReference type="ARBA" id="ARBA00022801"/>
    </source>
</evidence>
<dbReference type="PANTHER" id="PTHR13620:SF59">
    <property type="entry name" value="POLYNUCLEOTIDYL TRANSFERASE, RIBONUCLEASE H-LIKE SUPERFAMILY PROTEIN"/>
    <property type="match status" value="1"/>
</dbReference>
<name>A0AAD4SXZ4_9MAGN</name>
<gene>
    <name evidence="4" type="ORF">MKW98_024204</name>
</gene>
<proteinExistence type="predicted"/>
<dbReference type="InterPro" id="IPR012337">
    <property type="entry name" value="RNaseH-like_sf"/>
</dbReference>
<feature type="compositionally biased region" description="Acidic residues" evidence="3">
    <location>
        <begin position="11"/>
        <end position="20"/>
    </location>
</feature>
<evidence type="ECO:0008006" key="6">
    <source>
        <dbReference type="Google" id="ProtNLM"/>
    </source>
</evidence>
<dbReference type="EMBL" id="JAJJMB010007708">
    <property type="protein sequence ID" value="KAI3928603.1"/>
    <property type="molecule type" value="Genomic_DNA"/>
</dbReference>
<dbReference type="Proteomes" id="UP001202328">
    <property type="component" value="Unassembled WGS sequence"/>
</dbReference>
<dbReference type="InterPro" id="IPR036397">
    <property type="entry name" value="RNaseH_sf"/>
</dbReference>
<feature type="region of interest" description="Disordered" evidence="3">
    <location>
        <begin position="1"/>
        <end position="22"/>
    </location>
</feature>
<comment type="caution">
    <text evidence="4">The sequence shown here is derived from an EMBL/GenBank/DDBJ whole genome shotgun (WGS) entry which is preliminary data.</text>
</comment>
<dbReference type="GO" id="GO:0008408">
    <property type="term" value="F:3'-5' exonuclease activity"/>
    <property type="evidence" value="ECO:0007669"/>
    <property type="project" value="TreeGrafter"/>
</dbReference>